<dbReference type="GO" id="GO:0016887">
    <property type="term" value="F:ATP hydrolysis activity"/>
    <property type="evidence" value="ECO:0007669"/>
    <property type="project" value="InterPro"/>
</dbReference>
<accession>A0A1H3M8K1</accession>
<name>A0A1H3M8K1_9ACTN</name>
<dbReference type="InterPro" id="IPR003959">
    <property type="entry name" value="ATPase_AAA_core"/>
</dbReference>
<dbReference type="InterPro" id="IPR051396">
    <property type="entry name" value="Bact_Antivir_Def_Nuclease"/>
</dbReference>
<dbReference type="SUPFAM" id="SSF52540">
    <property type="entry name" value="P-loop containing nucleoside triphosphate hydrolases"/>
    <property type="match status" value="1"/>
</dbReference>
<dbReference type="Proteomes" id="UP000198921">
    <property type="component" value="Unassembled WGS sequence"/>
</dbReference>
<dbReference type="Gene3D" id="3.40.50.300">
    <property type="entry name" value="P-loop containing nucleotide triphosphate hydrolases"/>
    <property type="match status" value="1"/>
</dbReference>
<sequence length="516" mass="57052">MRFTVLPAAGRIPRDASQGAYLHTDNWDDWFRFSTQYYLTYVDADGIAHDIGQVKIGQFGMTKDQRRPSIPENFEQLTDEFFSLGQDASYYEGLSAIGDDVREDVLQSLRDIALSGDLYARALNEDVTGISLMRGVPATTIEGQFSRLARGGARLSDYRFRYTMPAAGRERREPVSLDFDVVAESNPPTNIHVVIGRNGVGKTRLLNMMTRALIDRQSDSKDVGTFNLQDSDGQDVFANLVSVTFSAFDAFEPLSTPRNSSKTDVGYTYVGLKRTRRNADDKPLPPKSPATLTREFGDSVLLCASSPARLTRWRRALEALTGDPLFEALRVTELASEGPSEAVKESAQALFRGLSSGHKIVLLTITRLVERVEERTLVLLDEPEAHLHPPLLSAFVRALSDLLINRNGVAIIATHSPVVLQEVPKHCAWTLRRTGRIVTVDRPEVETFGENVGVLTREVFGLEVSQSGFHRLLREAVIEDEGTYDEVLAKFGGALGSEARGLAQALVAARRARGRL</sequence>
<dbReference type="GO" id="GO:0005524">
    <property type="term" value="F:ATP binding"/>
    <property type="evidence" value="ECO:0007669"/>
    <property type="project" value="InterPro"/>
</dbReference>
<dbReference type="AlphaFoldDB" id="A0A1H3M8K1"/>
<dbReference type="RefSeq" id="WP_091159191.1">
    <property type="nucleotide sequence ID" value="NZ_FNOT01000010.1"/>
</dbReference>
<dbReference type="Pfam" id="PF13304">
    <property type="entry name" value="AAA_21"/>
    <property type="match status" value="1"/>
</dbReference>
<dbReference type="PANTHER" id="PTHR43581:SF2">
    <property type="entry name" value="EXCINUCLEASE ATPASE SUBUNIT"/>
    <property type="match status" value="1"/>
</dbReference>
<dbReference type="OrthoDB" id="9816534at2"/>
<gene>
    <name evidence="2" type="ORF">SAMN05660209_03595</name>
</gene>
<evidence type="ECO:0000313" key="3">
    <source>
        <dbReference type="Proteomes" id="UP000198921"/>
    </source>
</evidence>
<proteinExistence type="predicted"/>
<organism evidence="2 3">
    <name type="scientific">Geodermatophilus africanus</name>
    <dbReference type="NCBI Taxonomy" id="1137993"/>
    <lineage>
        <taxon>Bacteria</taxon>
        <taxon>Bacillati</taxon>
        <taxon>Actinomycetota</taxon>
        <taxon>Actinomycetes</taxon>
        <taxon>Geodermatophilales</taxon>
        <taxon>Geodermatophilaceae</taxon>
        <taxon>Geodermatophilus</taxon>
    </lineage>
</organism>
<protein>
    <submittedName>
        <fullName evidence="2">AAA domain-containing protein, putative AbiEii toxin, Type IV TA system</fullName>
    </submittedName>
</protein>
<dbReference type="InterPro" id="IPR027417">
    <property type="entry name" value="P-loop_NTPase"/>
</dbReference>
<evidence type="ECO:0000313" key="2">
    <source>
        <dbReference type="EMBL" id="SDY72906.1"/>
    </source>
</evidence>
<feature type="domain" description="ATPase AAA-type core" evidence="1">
    <location>
        <begin position="191"/>
        <end position="420"/>
    </location>
</feature>
<reference evidence="3" key="1">
    <citation type="submission" date="2016-10" db="EMBL/GenBank/DDBJ databases">
        <authorList>
            <person name="Varghese N."/>
            <person name="Submissions S."/>
        </authorList>
    </citation>
    <scope>NUCLEOTIDE SEQUENCE [LARGE SCALE GENOMIC DNA]</scope>
    <source>
        <strain evidence="3">DSM 45422</strain>
    </source>
</reference>
<keyword evidence="3" id="KW-1185">Reference proteome</keyword>
<dbReference type="PANTHER" id="PTHR43581">
    <property type="entry name" value="ATP/GTP PHOSPHATASE"/>
    <property type="match status" value="1"/>
</dbReference>
<evidence type="ECO:0000259" key="1">
    <source>
        <dbReference type="Pfam" id="PF13304"/>
    </source>
</evidence>
<dbReference type="EMBL" id="FNOT01000010">
    <property type="protein sequence ID" value="SDY72906.1"/>
    <property type="molecule type" value="Genomic_DNA"/>
</dbReference>
<dbReference type="STRING" id="1137993.SAMN05660209_03595"/>